<keyword evidence="1" id="KW-0472">Membrane</keyword>
<keyword evidence="3" id="KW-1185">Reference proteome</keyword>
<dbReference type="Proteomes" id="UP000235786">
    <property type="component" value="Unassembled WGS sequence"/>
</dbReference>
<keyword evidence="1" id="KW-0812">Transmembrane</keyword>
<organism evidence="2 3">
    <name type="scientific">Hyaloscypha variabilis (strain UAMH 11265 / GT02V1 / F)</name>
    <name type="common">Meliniomyces variabilis</name>
    <dbReference type="NCBI Taxonomy" id="1149755"/>
    <lineage>
        <taxon>Eukaryota</taxon>
        <taxon>Fungi</taxon>
        <taxon>Dikarya</taxon>
        <taxon>Ascomycota</taxon>
        <taxon>Pezizomycotina</taxon>
        <taxon>Leotiomycetes</taxon>
        <taxon>Helotiales</taxon>
        <taxon>Hyaloscyphaceae</taxon>
        <taxon>Hyaloscypha</taxon>
        <taxon>Hyaloscypha variabilis</taxon>
    </lineage>
</organism>
<dbReference type="AlphaFoldDB" id="A0A2J6S999"/>
<dbReference type="OrthoDB" id="2555959at2759"/>
<accession>A0A2J6S999</accession>
<keyword evidence="1" id="KW-1133">Transmembrane helix</keyword>
<reference evidence="2 3" key="1">
    <citation type="submission" date="2016-04" db="EMBL/GenBank/DDBJ databases">
        <title>A degradative enzymes factory behind the ericoid mycorrhizal symbiosis.</title>
        <authorList>
            <consortium name="DOE Joint Genome Institute"/>
            <person name="Martino E."/>
            <person name="Morin E."/>
            <person name="Grelet G."/>
            <person name="Kuo A."/>
            <person name="Kohler A."/>
            <person name="Daghino S."/>
            <person name="Barry K."/>
            <person name="Choi C."/>
            <person name="Cichocki N."/>
            <person name="Clum A."/>
            <person name="Copeland A."/>
            <person name="Hainaut M."/>
            <person name="Haridas S."/>
            <person name="Labutti K."/>
            <person name="Lindquist E."/>
            <person name="Lipzen A."/>
            <person name="Khouja H.-R."/>
            <person name="Murat C."/>
            <person name="Ohm R."/>
            <person name="Olson A."/>
            <person name="Spatafora J."/>
            <person name="Veneault-Fourrey C."/>
            <person name="Henrissat B."/>
            <person name="Grigoriev I."/>
            <person name="Martin F."/>
            <person name="Perotto S."/>
        </authorList>
    </citation>
    <scope>NUCLEOTIDE SEQUENCE [LARGE SCALE GENOMIC DNA]</scope>
    <source>
        <strain evidence="2 3">F</strain>
    </source>
</reference>
<dbReference type="STRING" id="1149755.A0A2J6S999"/>
<evidence type="ECO:0000256" key="1">
    <source>
        <dbReference type="SAM" id="Phobius"/>
    </source>
</evidence>
<proteinExistence type="predicted"/>
<feature type="transmembrane region" description="Helical" evidence="1">
    <location>
        <begin position="16"/>
        <end position="33"/>
    </location>
</feature>
<dbReference type="EMBL" id="KZ613938">
    <property type="protein sequence ID" value="PMD47336.1"/>
    <property type="molecule type" value="Genomic_DNA"/>
</dbReference>
<evidence type="ECO:0000313" key="3">
    <source>
        <dbReference type="Proteomes" id="UP000235786"/>
    </source>
</evidence>
<evidence type="ECO:0000313" key="2">
    <source>
        <dbReference type="EMBL" id="PMD47336.1"/>
    </source>
</evidence>
<protein>
    <submittedName>
        <fullName evidence="2">Uncharacterized protein</fullName>
    </submittedName>
</protein>
<sequence length="68" mass="7496">MSLFQSFRNLPQKTRAGVGLAFLAWGAIGLYVSDTAEKRLGFEPSQKDKEALEAVVPRITLVERDGKS</sequence>
<name>A0A2J6S999_HYAVF</name>
<gene>
    <name evidence="2" type="ORF">L207DRAFT_576119</name>
</gene>